<name>A0A224Y1L6_9HEMI</name>
<evidence type="ECO:0000313" key="1">
    <source>
        <dbReference type="EMBL" id="JAW14309.1"/>
    </source>
</evidence>
<accession>A0A224Y1L6</accession>
<organism evidence="1">
    <name type="scientific">Panstrongylus lignarius</name>
    <dbReference type="NCBI Taxonomy" id="156445"/>
    <lineage>
        <taxon>Eukaryota</taxon>
        <taxon>Metazoa</taxon>
        <taxon>Ecdysozoa</taxon>
        <taxon>Arthropoda</taxon>
        <taxon>Hexapoda</taxon>
        <taxon>Insecta</taxon>
        <taxon>Pterygota</taxon>
        <taxon>Neoptera</taxon>
        <taxon>Paraneoptera</taxon>
        <taxon>Hemiptera</taxon>
        <taxon>Heteroptera</taxon>
        <taxon>Panheteroptera</taxon>
        <taxon>Cimicomorpha</taxon>
        <taxon>Reduviidae</taxon>
        <taxon>Triatominae</taxon>
        <taxon>Panstrongylus</taxon>
    </lineage>
</organism>
<reference evidence="1" key="1">
    <citation type="journal article" date="2018" name="PLoS Negl. Trop. Dis.">
        <title>An insight into the salivary gland and fat body transcriptome of Panstrongylus lignarius (Hemiptera: Heteroptera), the main vector of Chagas disease in Peru.</title>
        <authorList>
            <person name="Nevoa J.C."/>
            <person name="Mendes M.T."/>
            <person name="da Silva M.V."/>
            <person name="Soares S.C."/>
            <person name="Oliveira C.J.F."/>
            <person name="Ribeiro J.M.C."/>
        </authorList>
    </citation>
    <scope>NUCLEOTIDE SEQUENCE</scope>
</reference>
<sequence>MQISLFLGFPRKFSSAQTLIAYTSAWNIVEYFPRGTCISTSGLTPNIPAPVPHAILDPSVNHKDPFWLPFFQPLAHSALDVRVTLNGISKLNVGRVQSPGMYKAGPGSTFRTMSRCLAMELLCFQ</sequence>
<proteinExistence type="predicted"/>
<dbReference type="EMBL" id="GFTR01002117">
    <property type="protein sequence ID" value="JAW14309.1"/>
    <property type="molecule type" value="Transcribed_RNA"/>
</dbReference>
<protein>
    <submittedName>
        <fullName evidence="1">Putative secreted protein</fullName>
    </submittedName>
</protein>
<dbReference type="AlphaFoldDB" id="A0A224Y1L6"/>